<reference evidence="2" key="1">
    <citation type="journal article" date="2022" name="Mol. Ecol. Resour.">
        <title>The genomes of chicory, endive, great burdock and yacon provide insights into Asteraceae palaeo-polyploidization history and plant inulin production.</title>
        <authorList>
            <person name="Fan W."/>
            <person name="Wang S."/>
            <person name="Wang H."/>
            <person name="Wang A."/>
            <person name="Jiang F."/>
            <person name="Liu H."/>
            <person name="Zhao H."/>
            <person name="Xu D."/>
            <person name="Zhang Y."/>
        </authorList>
    </citation>
    <scope>NUCLEOTIDE SEQUENCE [LARGE SCALE GENOMIC DNA]</scope>
    <source>
        <strain evidence="2">cv. Yunnan</strain>
    </source>
</reference>
<keyword evidence="2" id="KW-1185">Reference proteome</keyword>
<name>A0ACB9J516_9ASTR</name>
<sequence length="148" mass="18006">MGKNPMDKLKDLIFITINSPSLMVMVYEHKEMGQHGLEVHNWWLWIYRFTCELAMKSHTGILNARRAKEINYRFKADKVKTIVRHWWKSFKAEIESQQNSHWSTLILAWVDANMIRVKDESHDLDEYRHWFWFEAESQRYGQRYNLIS</sequence>
<organism evidence="1 2">
    <name type="scientific">Smallanthus sonchifolius</name>
    <dbReference type="NCBI Taxonomy" id="185202"/>
    <lineage>
        <taxon>Eukaryota</taxon>
        <taxon>Viridiplantae</taxon>
        <taxon>Streptophyta</taxon>
        <taxon>Embryophyta</taxon>
        <taxon>Tracheophyta</taxon>
        <taxon>Spermatophyta</taxon>
        <taxon>Magnoliopsida</taxon>
        <taxon>eudicotyledons</taxon>
        <taxon>Gunneridae</taxon>
        <taxon>Pentapetalae</taxon>
        <taxon>asterids</taxon>
        <taxon>campanulids</taxon>
        <taxon>Asterales</taxon>
        <taxon>Asteraceae</taxon>
        <taxon>Asteroideae</taxon>
        <taxon>Heliantheae alliance</taxon>
        <taxon>Millerieae</taxon>
        <taxon>Smallanthus</taxon>
    </lineage>
</organism>
<reference evidence="1 2" key="2">
    <citation type="journal article" date="2022" name="Mol. Ecol. Resour.">
        <title>The genomes of chicory, endive, great burdock and yacon provide insights into Asteraceae paleo-polyploidization history and plant inulin production.</title>
        <authorList>
            <person name="Fan W."/>
            <person name="Wang S."/>
            <person name="Wang H."/>
            <person name="Wang A."/>
            <person name="Jiang F."/>
            <person name="Liu H."/>
            <person name="Zhao H."/>
            <person name="Xu D."/>
            <person name="Zhang Y."/>
        </authorList>
    </citation>
    <scope>NUCLEOTIDE SEQUENCE [LARGE SCALE GENOMIC DNA]</scope>
    <source>
        <strain evidence="2">cv. Yunnan</strain>
        <tissue evidence="1">Leaves</tissue>
    </source>
</reference>
<protein>
    <submittedName>
        <fullName evidence="1">Uncharacterized protein</fullName>
    </submittedName>
</protein>
<gene>
    <name evidence="1" type="ORF">L1987_14867</name>
</gene>
<evidence type="ECO:0000313" key="2">
    <source>
        <dbReference type="Proteomes" id="UP001056120"/>
    </source>
</evidence>
<evidence type="ECO:0000313" key="1">
    <source>
        <dbReference type="EMBL" id="KAI3815207.1"/>
    </source>
</evidence>
<comment type="caution">
    <text evidence="1">The sequence shown here is derived from an EMBL/GenBank/DDBJ whole genome shotgun (WGS) entry which is preliminary data.</text>
</comment>
<proteinExistence type="predicted"/>
<dbReference type="Proteomes" id="UP001056120">
    <property type="component" value="Linkage Group LG05"/>
</dbReference>
<dbReference type="EMBL" id="CM042022">
    <property type="protein sequence ID" value="KAI3815207.1"/>
    <property type="molecule type" value="Genomic_DNA"/>
</dbReference>
<accession>A0ACB9J516</accession>